<dbReference type="Proteomes" id="UP000247371">
    <property type="component" value="Unassembled WGS sequence"/>
</dbReference>
<dbReference type="Gene3D" id="3.55.50.60">
    <property type="entry name" value="DotD protein"/>
    <property type="match status" value="1"/>
</dbReference>
<accession>A0A2V4QXH3</accession>
<evidence type="ECO:0000313" key="3">
    <source>
        <dbReference type="Proteomes" id="UP000247371"/>
    </source>
</evidence>
<comment type="caution">
    <text evidence="2">The sequence shown here is derived from an EMBL/GenBank/DDBJ whole genome shotgun (WGS) entry which is preliminary data.</text>
</comment>
<evidence type="ECO:0000256" key="1">
    <source>
        <dbReference type="SAM" id="SignalP"/>
    </source>
</evidence>
<dbReference type="InterPro" id="IPR038140">
    <property type="entry name" value="DotD_sf"/>
</dbReference>
<dbReference type="InterPro" id="IPR031817">
    <property type="entry name" value="DotD"/>
</dbReference>
<dbReference type="EMBL" id="NKUB01000012">
    <property type="protein sequence ID" value="PYD69281.1"/>
    <property type="molecule type" value="Genomic_DNA"/>
</dbReference>
<reference evidence="2 3" key="1">
    <citation type="submission" date="2017-07" db="EMBL/GenBank/DDBJ databases">
        <title>A draft genome sequence of Komagataeibacter swingsii LMG 22125.</title>
        <authorList>
            <person name="Skraban J."/>
            <person name="Cleenwerck I."/>
            <person name="Vandamme P."/>
            <person name="Trcek J."/>
        </authorList>
    </citation>
    <scope>NUCLEOTIDE SEQUENCE [LARGE SCALE GENOMIC DNA]</scope>
    <source>
        <strain evidence="2 3">LMG 22125</strain>
    </source>
</reference>
<evidence type="ECO:0000313" key="2">
    <source>
        <dbReference type="EMBL" id="PYD69281.1"/>
    </source>
</evidence>
<sequence length="171" mass="18441">MLQQSQDDLRSCSHYPEKLMKHSLLIFLLPMALNACAQSLSSPSPIATTGMANPELALQRSIAETTTDLRELGSIRPSPVVASTNQPPLPDDLTRRIWFVWDGPLGKAVAKLGQEIGYSVTVTGHPRAMRVATNSVAAVVDILRTLGDQAGDQAMVSVDPLHHAITVAWHA</sequence>
<keyword evidence="3" id="KW-1185">Reference proteome</keyword>
<protein>
    <submittedName>
        <fullName evidence="2">Secretion protein</fullName>
    </submittedName>
</protein>
<name>A0A2V4QXH3_9PROT</name>
<feature type="chain" id="PRO_5015998333" evidence="1">
    <location>
        <begin position="38"/>
        <end position="171"/>
    </location>
</feature>
<dbReference type="AlphaFoldDB" id="A0A2V4QXH3"/>
<organism evidence="2 3">
    <name type="scientific">Komagataeibacter swingsii</name>
    <dbReference type="NCBI Taxonomy" id="215220"/>
    <lineage>
        <taxon>Bacteria</taxon>
        <taxon>Pseudomonadati</taxon>
        <taxon>Pseudomonadota</taxon>
        <taxon>Alphaproteobacteria</taxon>
        <taxon>Acetobacterales</taxon>
        <taxon>Acetobacteraceae</taxon>
        <taxon>Komagataeibacter</taxon>
    </lineage>
</organism>
<gene>
    <name evidence="2" type="ORF">CFR76_10510</name>
</gene>
<dbReference type="Pfam" id="PF16816">
    <property type="entry name" value="DotD"/>
    <property type="match status" value="1"/>
</dbReference>
<keyword evidence="1" id="KW-0732">Signal</keyword>
<proteinExistence type="predicted"/>
<feature type="signal peptide" evidence="1">
    <location>
        <begin position="1"/>
        <end position="37"/>
    </location>
</feature>